<organism evidence="2 3">
    <name type="scientific">Flemingia macrophylla</name>
    <dbReference type="NCBI Taxonomy" id="520843"/>
    <lineage>
        <taxon>Eukaryota</taxon>
        <taxon>Viridiplantae</taxon>
        <taxon>Streptophyta</taxon>
        <taxon>Embryophyta</taxon>
        <taxon>Tracheophyta</taxon>
        <taxon>Spermatophyta</taxon>
        <taxon>Magnoliopsida</taxon>
        <taxon>eudicotyledons</taxon>
        <taxon>Gunneridae</taxon>
        <taxon>Pentapetalae</taxon>
        <taxon>rosids</taxon>
        <taxon>fabids</taxon>
        <taxon>Fabales</taxon>
        <taxon>Fabaceae</taxon>
        <taxon>Papilionoideae</taxon>
        <taxon>50 kb inversion clade</taxon>
        <taxon>NPAAA clade</taxon>
        <taxon>indigoferoid/millettioid clade</taxon>
        <taxon>Phaseoleae</taxon>
        <taxon>Flemingia</taxon>
    </lineage>
</organism>
<name>A0ABD1LJL0_9FABA</name>
<comment type="caution">
    <text evidence="2">The sequence shown here is derived from an EMBL/GenBank/DDBJ whole genome shotgun (WGS) entry which is preliminary data.</text>
</comment>
<dbReference type="Gene3D" id="2.120.10.30">
    <property type="entry name" value="TolB, C-terminal domain"/>
    <property type="match status" value="1"/>
</dbReference>
<dbReference type="AlphaFoldDB" id="A0ABD1LJL0"/>
<dbReference type="PANTHER" id="PTHR31460:SF0">
    <property type="entry name" value="CALCIUM-DEPENDENT PHOSPHOTRIESTERASE SUPERFAMILY PROTEIN-RELATED"/>
    <property type="match status" value="1"/>
</dbReference>
<sequence length="263" mass="28327">MTPPPQPDSPVASHPLPVSRLPATPPATALPLPHHRLLASIYPIPDPNHLSFPFVLPSPLNLHGRFLITLLRHRSGGEGDGKSLADDIAVDDEGNAYVIDALGNKIWKVSVEGKLVSTIRDSMLSPKKWWYKHFVGLNGIVDHPDGFLIAVHTLSGDLFKIEGEESVKIIKVTGGTGNPPGKFDYADGLALLSPTKVVVVGNPPARLVESNDGWNTASVVGTFSGLKHRFATGATVKDGKVYLNYMIGMGYPKRKHAIVEAVF</sequence>
<dbReference type="EMBL" id="JBGMDY010000009">
    <property type="protein sequence ID" value="KAL2323714.1"/>
    <property type="molecule type" value="Genomic_DNA"/>
</dbReference>
<dbReference type="PANTHER" id="PTHR31460">
    <property type="match status" value="1"/>
</dbReference>
<gene>
    <name evidence="2" type="ORF">Fmac_028093</name>
</gene>
<dbReference type="Proteomes" id="UP001603857">
    <property type="component" value="Unassembled WGS sequence"/>
</dbReference>
<keyword evidence="3" id="KW-1185">Reference proteome</keyword>
<protein>
    <submittedName>
        <fullName evidence="2">Uncharacterized protein</fullName>
    </submittedName>
</protein>
<feature type="region of interest" description="Disordered" evidence="1">
    <location>
        <begin position="1"/>
        <end position="22"/>
    </location>
</feature>
<evidence type="ECO:0000256" key="1">
    <source>
        <dbReference type="SAM" id="MobiDB-lite"/>
    </source>
</evidence>
<proteinExistence type="predicted"/>
<reference evidence="2 3" key="1">
    <citation type="submission" date="2024-08" db="EMBL/GenBank/DDBJ databases">
        <title>Insights into the chromosomal genome structure of Flemingia macrophylla.</title>
        <authorList>
            <person name="Ding Y."/>
            <person name="Zhao Y."/>
            <person name="Bi W."/>
            <person name="Wu M."/>
            <person name="Zhao G."/>
            <person name="Gong Y."/>
            <person name="Li W."/>
            <person name="Zhang P."/>
        </authorList>
    </citation>
    <scope>NUCLEOTIDE SEQUENCE [LARGE SCALE GENOMIC DNA]</scope>
    <source>
        <strain evidence="2">DYQJB</strain>
        <tissue evidence="2">Leaf</tissue>
    </source>
</reference>
<accession>A0ABD1LJL0</accession>
<dbReference type="InterPro" id="IPR011042">
    <property type="entry name" value="6-blade_b-propeller_TolB-like"/>
</dbReference>
<dbReference type="InterPro" id="IPR053224">
    <property type="entry name" value="Sensory_adhesion_molecule"/>
</dbReference>
<evidence type="ECO:0000313" key="2">
    <source>
        <dbReference type="EMBL" id="KAL2323714.1"/>
    </source>
</evidence>
<evidence type="ECO:0000313" key="3">
    <source>
        <dbReference type="Proteomes" id="UP001603857"/>
    </source>
</evidence>
<dbReference type="SUPFAM" id="SSF63829">
    <property type="entry name" value="Calcium-dependent phosphotriesterase"/>
    <property type="match status" value="1"/>
</dbReference>